<dbReference type="RefSeq" id="WP_129832541.1">
    <property type="nucleotide sequence ID" value="NZ_CP035704.1"/>
</dbReference>
<feature type="domain" description="Metallo-beta-lactamase" evidence="1">
    <location>
        <begin position="19"/>
        <end position="215"/>
    </location>
</feature>
<reference evidence="2 3" key="1">
    <citation type="submission" date="2019-01" db="EMBL/GenBank/DDBJ databases">
        <title>Pseudolysobacter antarctica gen. nov., sp. nov., isolated from Fildes Peninsula, Antarctica.</title>
        <authorList>
            <person name="Wei Z."/>
            <person name="Peng F."/>
        </authorList>
    </citation>
    <scope>NUCLEOTIDE SEQUENCE [LARGE SCALE GENOMIC DNA]</scope>
    <source>
        <strain evidence="2 3">AQ6-296</strain>
    </source>
</reference>
<dbReference type="Proteomes" id="UP000291562">
    <property type="component" value="Chromosome"/>
</dbReference>
<gene>
    <name evidence="2" type="ORF">ELE36_07850</name>
</gene>
<keyword evidence="3" id="KW-1185">Reference proteome</keyword>
<dbReference type="OrthoDB" id="9803916at2"/>
<dbReference type="KEGG" id="xbc:ELE36_07850"/>
<accession>A0A411HIB9</accession>
<evidence type="ECO:0000313" key="3">
    <source>
        <dbReference type="Proteomes" id="UP000291562"/>
    </source>
</evidence>
<name>A0A411HIB9_9GAMM</name>
<sequence>MNYRLHFLGVGAAHAHELGCSSAVFERDETPLLLIDAGPDVPAAYEARYGDAPRALFITHAHMDHVGGLERLFFRSYFDAALRGKIRLYVPAPLVPILQSRVADYPEVLAEGGANFWDSFQLIPVSRGFWHAGFWFAVFPTRHHAPNTSFGLSLRGSFVYTGDTRPIPEMLSEYANAGEWVAHDCGLQGNPSHTGVDDLEREYPAEMRARLRLYHYGSIADGAELKSRGYRVIERGEDVLLAAPTSPQLVVLADTSASAIV</sequence>
<dbReference type="AlphaFoldDB" id="A0A411HIB9"/>
<organism evidence="2 3">
    <name type="scientific">Pseudolysobacter antarcticus</name>
    <dbReference type="NCBI Taxonomy" id="2511995"/>
    <lineage>
        <taxon>Bacteria</taxon>
        <taxon>Pseudomonadati</taxon>
        <taxon>Pseudomonadota</taxon>
        <taxon>Gammaproteobacteria</taxon>
        <taxon>Lysobacterales</taxon>
        <taxon>Rhodanobacteraceae</taxon>
        <taxon>Pseudolysobacter</taxon>
    </lineage>
</organism>
<keyword evidence="2" id="KW-0378">Hydrolase</keyword>
<dbReference type="Pfam" id="PF23023">
    <property type="entry name" value="Anti-Pycsar_Apyc1"/>
    <property type="match status" value="1"/>
</dbReference>
<dbReference type="EMBL" id="CP035704">
    <property type="protein sequence ID" value="QBB70282.1"/>
    <property type="molecule type" value="Genomic_DNA"/>
</dbReference>
<dbReference type="GO" id="GO:0016787">
    <property type="term" value="F:hydrolase activity"/>
    <property type="evidence" value="ECO:0007669"/>
    <property type="project" value="UniProtKB-KW"/>
</dbReference>
<dbReference type="SUPFAM" id="SSF56281">
    <property type="entry name" value="Metallo-hydrolase/oxidoreductase"/>
    <property type="match status" value="1"/>
</dbReference>
<proteinExistence type="predicted"/>
<dbReference type="Gene3D" id="3.60.15.10">
    <property type="entry name" value="Ribonuclease Z/Hydroxyacylglutathione hydrolase-like"/>
    <property type="match status" value="1"/>
</dbReference>
<evidence type="ECO:0000313" key="2">
    <source>
        <dbReference type="EMBL" id="QBB70282.1"/>
    </source>
</evidence>
<dbReference type="SMART" id="SM00849">
    <property type="entry name" value="Lactamase_B"/>
    <property type="match status" value="1"/>
</dbReference>
<evidence type="ECO:0000259" key="1">
    <source>
        <dbReference type="SMART" id="SM00849"/>
    </source>
</evidence>
<dbReference type="InterPro" id="IPR036866">
    <property type="entry name" value="RibonucZ/Hydroxyglut_hydro"/>
</dbReference>
<dbReference type="InterPro" id="IPR001279">
    <property type="entry name" value="Metallo-B-lactamas"/>
</dbReference>
<protein>
    <submittedName>
        <fullName evidence="2">MBL fold metallo-hydrolase</fullName>
    </submittedName>
</protein>